<organism evidence="3 4">
    <name type="scientific">Engystomops pustulosus</name>
    <name type="common">Tungara frog</name>
    <name type="synonym">Physalaemus pustulosus</name>
    <dbReference type="NCBI Taxonomy" id="76066"/>
    <lineage>
        <taxon>Eukaryota</taxon>
        <taxon>Metazoa</taxon>
        <taxon>Chordata</taxon>
        <taxon>Craniata</taxon>
        <taxon>Vertebrata</taxon>
        <taxon>Euteleostomi</taxon>
        <taxon>Amphibia</taxon>
        <taxon>Batrachia</taxon>
        <taxon>Anura</taxon>
        <taxon>Neobatrachia</taxon>
        <taxon>Hyloidea</taxon>
        <taxon>Leptodactylidae</taxon>
        <taxon>Leiuperinae</taxon>
        <taxon>Engystomops</taxon>
    </lineage>
</organism>
<dbReference type="InterPro" id="IPR029030">
    <property type="entry name" value="Caspase-like_dom_sf"/>
</dbReference>
<dbReference type="InterPro" id="IPR015917">
    <property type="entry name" value="Pept_C14A"/>
</dbReference>
<evidence type="ECO:0000256" key="1">
    <source>
        <dbReference type="ARBA" id="ARBA00010134"/>
    </source>
</evidence>
<dbReference type="PANTHER" id="PTHR22576">
    <property type="entry name" value="MUCOSA ASSOCIATED LYMPHOID TISSUE LYMPHOMA TRANSLOCATION PROTEIN 1/PARACASPASE"/>
    <property type="match status" value="1"/>
</dbReference>
<dbReference type="AlphaFoldDB" id="A0AAV7D5A0"/>
<gene>
    <name evidence="3" type="ORF">GDO81_000409</name>
</gene>
<dbReference type="InterPro" id="IPR011600">
    <property type="entry name" value="Pept_C14_caspase"/>
</dbReference>
<evidence type="ECO:0000313" key="4">
    <source>
        <dbReference type="Proteomes" id="UP000824782"/>
    </source>
</evidence>
<dbReference type="EMBL" id="WNYA01000001">
    <property type="protein sequence ID" value="KAG8592109.1"/>
    <property type="molecule type" value="Genomic_DNA"/>
</dbReference>
<dbReference type="PROSITE" id="PS50207">
    <property type="entry name" value="CASPASE_P10"/>
    <property type="match status" value="1"/>
</dbReference>
<comment type="similarity">
    <text evidence="1">Belongs to the peptidase C14A family.</text>
</comment>
<reference evidence="3" key="1">
    <citation type="thesis" date="2020" institute="ProQuest LLC" country="789 East Eisenhower Parkway, Ann Arbor, MI, USA">
        <title>Comparative Genomics and Chromosome Evolution.</title>
        <authorList>
            <person name="Mudd A.B."/>
        </authorList>
    </citation>
    <scope>NUCLEOTIDE SEQUENCE</scope>
    <source>
        <strain evidence="3">237g6f4</strain>
        <tissue evidence="3">Blood</tissue>
    </source>
</reference>
<comment type="caution">
    <text evidence="3">The sequence shown here is derived from an EMBL/GenBank/DDBJ whole genome shotgun (WGS) entry which is preliminary data.</text>
</comment>
<feature type="domain" description="Caspase family p10" evidence="2">
    <location>
        <begin position="27"/>
        <end position="114"/>
    </location>
</feature>
<proteinExistence type="inferred from homology"/>
<sequence>MFFIQKCNGKKKDLGVTLHGATEANTKVNMIPTEADFLYHYATTSGYVSWRNKKGSWFVQSLCKVLEQYWDKKELLHILTLVNRKVAIEFKSQPDAFKQLPCFVSTLTNLLYFY</sequence>
<keyword evidence="4" id="KW-1185">Reference proteome</keyword>
<dbReference type="InterPro" id="IPR002138">
    <property type="entry name" value="Pept_C14_p10"/>
</dbReference>
<dbReference type="PANTHER" id="PTHR22576:SF41">
    <property type="entry name" value="CASPASE 14, APOPTOSIS-RELATED CYSTEINE PEPTIDASE"/>
    <property type="match status" value="1"/>
</dbReference>
<evidence type="ECO:0000313" key="3">
    <source>
        <dbReference type="EMBL" id="KAG8592109.1"/>
    </source>
</evidence>
<protein>
    <recommendedName>
        <fullName evidence="2">Caspase family p10 domain-containing protein</fullName>
    </recommendedName>
</protein>
<name>A0AAV7D5A0_ENGPU</name>
<dbReference type="GO" id="GO:0006508">
    <property type="term" value="P:proteolysis"/>
    <property type="evidence" value="ECO:0007669"/>
    <property type="project" value="InterPro"/>
</dbReference>
<dbReference type="Proteomes" id="UP000824782">
    <property type="component" value="Unassembled WGS sequence"/>
</dbReference>
<accession>A0AAV7D5A0</accession>
<dbReference type="InterPro" id="IPR052039">
    <property type="entry name" value="Caspase-related_regulators"/>
</dbReference>
<dbReference type="GO" id="GO:0004197">
    <property type="term" value="F:cysteine-type endopeptidase activity"/>
    <property type="evidence" value="ECO:0007669"/>
    <property type="project" value="InterPro"/>
</dbReference>
<dbReference type="Gene3D" id="3.40.50.1460">
    <property type="match status" value="1"/>
</dbReference>
<dbReference type="SUPFAM" id="SSF52129">
    <property type="entry name" value="Caspase-like"/>
    <property type="match status" value="1"/>
</dbReference>
<dbReference type="Pfam" id="PF00656">
    <property type="entry name" value="Peptidase_C14"/>
    <property type="match status" value="1"/>
</dbReference>
<evidence type="ECO:0000259" key="2">
    <source>
        <dbReference type="PROSITE" id="PS50207"/>
    </source>
</evidence>
<dbReference type="SMART" id="SM00115">
    <property type="entry name" value="CASc"/>
    <property type="match status" value="1"/>
</dbReference>